<dbReference type="EMBL" id="CAJVPI010000392">
    <property type="protein sequence ID" value="CAG8529100.1"/>
    <property type="molecule type" value="Genomic_DNA"/>
</dbReference>
<comment type="caution">
    <text evidence="2">The sequence shown here is derived from an EMBL/GenBank/DDBJ whole genome shotgun (WGS) entry which is preliminary data.</text>
</comment>
<sequence length="158" mass="17637">MATDDSVDDNNQMLLTPTSFIHDDSECSTDSRINDPDHMSDIPDILTPTTPTHSQFHIPRPYSSPLISNGSPRTPLTPLTPRTPHTPLTPRTPHTPLTPVPSHISYIPHNVSSSSYAPCLTNVLIVPPHQTQATAQLFIRDGFQQHTREYRVLSWLKT</sequence>
<dbReference type="Proteomes" id="UP000789739">
    <property type="component" value="Unassembled WGS sequence"/>
</dbReference>
<reference evidence="2" key="1">
    <citation type="submission" date="2021-06" db="EMBL/GenBank/DDBJ databases">
        <authorList>
            <person name="Kallberg Y."/>
            <person name="Tangrot J."/>
            <person name="Rosling A."/>
        </authorList>
    </citation>
    <scope>NUCLEOTIDE SEQUENCE</scope>
    <source>
        <strain evidence="2">BR232B</strain>
    </source>
</reference>
<gene>
    <name evidence="2" type="ORF">PBRASI_LOCUS4017</name>
</gene>
<protein>
    <submittedName>
        <fullName evidence="2">3222_t:CDS:1</fullName>
    </submittedName>
</protein>
<keyword evidence="3" id="KW-1185">Reference proteome</keyword>
<organism evidence="2 3">
    <name type="scientific">Paraglomus brasilianum</name>
    <dbReference type="NCBI Taxonomy" id="144538"/>
    <lineage>
        <taxon>Eukaryota</taxon>
        <taxon>Fungi</taxon>
        <taxon>Fungi incertae sedis</taxon>
        <taxon>Mucoromycota</taxon>
        <taxon>Glomeromycotina</taxon>
        <taxon>Glomeromycetes</taxon>
        <taxon>Paraglomerales</taxon>
        <taxon>Paraglomeraceae</taxon>
        <taxon>Paraglomus</taxon>
    </lineage>
</organism>
<evidence type="ECO:0000256" key="1">
    <source>
        <dbReference type="SAM" id="MobiDB-lite"/>
    </source>
</evidence>
<dbReference type="AlphaFoldDB" id="A0A9N9ADM3"/>
<name>A0A9N9ADM3_9GLOM</name>
<evidence type="ECO:0000313" key="3">
    <source>
        <dbReference type="Proteomes" id="UP000789739"/>
    </source>
</evidence>
<accession>A0A9N9ADM3</accession>
<proteinExistence type="predicted"/>
<evidence type="ECO:0000313" key="2">
    <source>
        <dbReference type="EMBL" id="CAG8529100.1"/>
    </source>
</evidence>
<feature type="region of interest" description="Disordered" evidence="1">
    <location>
        <begin position="47"/>
        <end position="94"/>
    </location>
</feature>
<feature type="compositionally biased region" description="Low complexity" evidence="1">
    <location>
        <begin position="72"/>
        <end position="94"/>
    </location>
</feature>